<name>A0A444Y9F4_ARAHY</name>
<dbReference type="InterPro" id="IPR044824">
    <property type="entry name" value="MAIN-like"/>
</dbReference>
<dbReference type="PANTHER" id="PTHR46033">
    <property type="entry name" value="PROTEIN MAIN-LIKE 2"/>
    <property type="match status" value="1"/>
</dbReference>
<dbReference type="Proteomes" id="UP000289738">
    <property type="component" value="Chromosome B07"/>
</dbReference>
<proteinExistence type="predicted"/>
<dbReference type="PANTHER" id="PTHR46033:SF8">
    <property type="entry name" value="PROTEIN MAINTENANCE OF MERISTEMS-LIKE"/>
    <property type="match status" value="1"/>
</dbReference>
<dbReference type="Pfam" id="PF10536">
    <property type="entry name" value="PMD"/>
    <property type="match status" value="1"/>
</dbReference>
<evidence type="ECO:0000313" key="2">
    <source>
        <dbReference type="EMBL" id="RYQ98574.1"/>
    </source>
</evidence>
<dbReference type="InterPro" id="IPR019557">
    <property type="entry name" value="AminoTfrase-like_pln_mobile"/>
</dbReference>
<protein>
    <recommendedName>
        <fullName evidence="1">Aminotransferase-like plant mobile domain-containing protein</fullName>
    </recommendedName>
</protein>
<dbReference type="AlphaFoldDB" id="A0A444Y9F4"/>
<reference evidence="2 3" key="1">
    <citation type="submission" date="2019-01" db="EMBL/GenBank/DDBJ databases">
        <title>Sequencing of cultivated peanut Arachis hypogaea provides insights into genome evolution and oil improvement.</title>
        <authorList>
            <person name="Chen X."/>
        </authorList>
    </citation>
    <scope>NUCLEOTIDE SEQUENCE [LARGE SCALE GENOMIC DNA]</scope>
    <source>
        <strain evidence="3">cv. Fuhuasheng</strain>
        <tissue evidence="2">Leaves</tissue>
    </source>
</reference>
<comment type="caution">
    <text evidence="2">The sequence shown here is derived from an EMBL/GenBank/DDBJ whole genome shotgun (WGS) entry which is preliminary data.</text>
</comment>
<evidence type="ECO:0000313" key="3">
    <source>
        <dbReference type="Proteomes" id="UP000289738"/>
    </source>
</evidence>
<accession>A0A444Y9F4</accession>
<dbReference type="GO" id="GO:0010073">
    <property type="term" value="P:meristem maintenance"/>
    <property type="evidence" value="ECO:0007669"/>
    <property type="project" value="InterPro"/>
</dbReference>
<evidence type="ECO:0000259" key="1">
    <source>
        <dbReference type="Pfam" id="PF10536"/>
    </source>
</evidence>
<gene>
    <name evidence="2" type="ORF">Ahy_B07g086323</name>
</gene>
<sequence>MATYVARLEDMGQCNWGYAALSWLYRCMCCVANRNVVKLAGPLQVLQSWIFWRFPGFWPNEFDVFHWPLMVKLSAELERQGASCRELEFLWMPYSLVEVIQVVHPEILESPHMTLWRAAIALIYFAVIEWHPVDRVLPLFGGVQDNRRVARRQRVGTRSSQREWIWLEEAIDAMEGRGHGRRGGRGHGLCGGGGRGRGRARRCHRGGGGGGVSGLGGVGVSGGDGGRVGGGSADGADIPGCGFGDYFARVPTCDDSLQEHQTYISPGQMWSDLLGSEGLEAEFGASHFLDEISMIMQEDELAISHAGTLDEVL</sequence>
<keyword evidence="3" id="KW-1185">Reference proteome</keyword>
<dbReference type="EMBL" id="SDMP01000017">
    <property type="protein sequence ID" value="RYQ98574.1"/>
    <property type="molecule type" value="Genomic_DNA"/>
</dbReference>
<organism evidence="2 3">
    <name type="scientific">Arachis hypogaea</name>
    <name type="common">Peanut</name>
    <dbReference type="NCBI Taxonomy" id="3818"/>
    <lineage>
        <taxon>Eukaryota</taxon>
        <taxon>Viridiplantae</taxon>
        <taxon>Streptophyta</taxon>
        <taxon>Embryophyta</taxon>
        <taxon>Tracheophyta</taxon>
        <taxon>Spermatophyta</taxon>
        <taxon>Magnoliopsida</taxon>
        <taxon>eudicotyledons</taxon>
        <taxon>Gunneridae</taxon>
        <taxon>Pentapetalae</taxon>
        <taxon>rosids</taxon>
        <taxon>fabids</taxon>
        <taxon>Fabales</taxon>
        <taxon>Fabaceae</taxon>
        <taxon>Papilionoideae</taxon>
        <taxon>50 kb inversion clade</taxon>
        <taxon>dalbergioids sensu lato</taxon>
        <taxon>Dalbergieae</taxon>
        <taxon>Pterocarpus clade</taxon>
        <taxon>Arachis</taxon>
    </lineage>
</organism>
<feature type="domain" description="Aminotransferase-like plant mobile" evidence="1">
    <location>
        <begin position="5"/>
        <end position="159"/>
    </location>
</feature>